<dbReference type="Pfam" id="PF02502">
    <property type="entry name" value="LacAB_rpiB"/>
    <property type="match status" value="1"/>
</dbReference>
<evidence type="ECO:0000256" key="4">
    <source>
        <dbReference type="ARBA" id="ARBA00011738"/>
    </source>
</evidence>
<dbReference type="InterPro" id="IPR036569">
    <property type="entry name" value="RpiB_LacA_LacB_sf"/>
</dbReference>
<dbReference type="InterPro" id="IPR003500">
    <property type="entry name" value="RpiB_LacA_LacB"/>
</dbReference>
<dbReference type="PANTHER" id="PTHR30345:SF0">
    <property type="entry name" value="DNA DAMAGE-REPAIR_TOLERATION PROTEIN DRT102"/>
    <property type="match status" value="1"/>
</dbReference>
<feature type="binding site" evidence="9">
    <location>
        <position position="138"/>
    </location>
    <ligand>
        <name>D-ribulose 5-phosphate</name>
        <dbReference type="ChEBI" id="CHEBI:58121"/>
    </ligand>
</feature>
<comment type="caution">
    <text evidence="10">The sequence shown here is derived from an EMBL/GenBank/DDBJ whole genome shotgun (WGS) entry which is preliminary data.</text>
</comment>
<name>A0A543B0T3_9ACTN</name>
<dbReference type="PIRSF" id="PIRSF005384">
    <property type="entry name" value="RpiB_LacA_B"/>
    <property type="match status" value="1"/>
</dbReference>
<reference evidence="10 11" key="1">
    <citation type="submission" date="2019-06" db="EMBL/GenBank/DDBJ databases">
        <title>Sequencing the genomes of 1000 actinobacteria strains.</title>
        <authorList>
            <person name="Klenk H.-P."/>
        </authorList>
    </citation>
    <scope>NUCLEOTIDE SEQUENCE [LARGE SCALE GENOMIC DNA]</scope>
    <source>
        <strain evidence="10 11">DSM 45928</strain>
    </source>
</reference>
<feature type="binding site" evidence="9">
    <location>
        <position position="104"/>
    </location>
    <ligand>
        <name>D-ribulose 5-phosphate</name>
        <dbReference type="ChEBI" id="CHEBI:58121"/>
    </ligand>
</feature>
<dbReference type="FunCoup" id="A0A543B0T3">
    <property type="interactions" value="147"/>
</dbReference>
<feature type="binding site" evidence="9">
    <location>
        <begin position="71"/>
        <end position="75"/>
    </location>
    <ligand>
        <name>D-ribulose 5-phosphate</name>
        <dbReference type="ChEBI" id="CHEBI:58121"/>
    </ligand>
</feature>
<organism evidence="10 11">
    <name type="scientific">Stackebrandtia endophytica</name>
    <dbReference type="NCBI Taxonomy" id="1496996"/>
    <lineage>
        <taxon>Bacteria</taxon>
        <taxon>Bacillati</taxon>
        <taxon>Actinomycetota</taxon>
        <taxon>Actinomycetes</taxon>
        <taxon>Glycomycetales</taxon>
        <taxon>Glycomycetaceae</taxon>
        <taxon>Stackebrandtia</taxon>
    </lineage>
</organism>
<keyword evidence="11" id="KW-1185">Reference proteome</keyword>
<dbReference type="InterPro" id="IPR011860">
    <property type="entry name" value="Rib-5-P_Isoase_Actino"/>
</dbReference>
<dbReference type="Gene3D" id="3.40.1400.10">
    <property type="entry name" value="Sugar-phosphate isomerase, RpiB/LacA/LacB"/>
    <property type="match status" value="1"/>
</dbReference>
<dbReference type="GO" id="GO:0009052">
    <property type="term" value="P:pentose-phosphate shunt, non-oxidative branch"/>
    <property type="evidence" value="ECO:0007669"/>
    <property type="project" value="TreeGrafter"/>
</dbReference>
<proteinExistence type="inferred from homology"/>
<evidence type="ECO:0000313" key="10">
    <source>
        <dbReference type="EMBL" id="TQL78434.1"/>
    </source>
</evidence>
<evidence type="ECO:0000256" key="3">
    <source>
        <dbReference type="ARBA" id="ARBA00008754"/>
    </source>
</evidence>
<evidence type="ECO:0000313" key="11">
    <source>
        <dbReference type="Proteomes" id="UP000317043"/>
    </source>
</evidence>
<dbReference type="FunFam" id="3.40.1400.10:FF:000002">
    <property type="entry name" value="Ribose-5-phosphate isomerase B"/>
    <property type="match status" value="1"/>
</dbReference>
<evidence type="ECO:0000256" key="1">
    <source>
        <dbReference type="ARBA" id="ARBA00001713"/>
    </source>
</evidence>
<dbReference type="GO" id="GO:0019316">
    <property type="term" value="P:D-allose catabolic process"/>
    <property type="evidence" value="ECO:0007669"/>
    <property type="project" value="TreeGrafter"/>
</dbReference>
<dbReference type="InParanoid" id="A0A543B0T3"/>
<evidence type="ECO:0000256" key="7">
    <source>
        <dbReference type="ARBA" id="ARBA00023235"/>
    </source>
</evidence>
<feature type="binding site" evidence="9">
    <location>
        <begin position="12"/>
        <end position="13"/>
    </location>
    <ligand>
        <name>D-ribulose 5-phosphate</name>
        <dbReference type="ChEBI" id="CHEBI:58121"/>
    </ligand>
</feature>
<accession>A0A543B0T3</accession>
<dbReference type="EMBL" id="VFOW01000001">
    <property type="protein sequence ID" value="TQL78434.1"/>
    <property type="molecule type" value="Genomic_DNA"/>
</dbReference>
<comment type="catalytic activity">
    <reaction evidence="1">
        <text>aldehydo-D-ribose 5-phosphate = D-ribulose 5-phosphate</text>
        <dbReference type="Rhea" id="RHEA:14657"/>
        <dbReference type="ChEBI" id="CHEBI:58121"/>
        <dbReference type="ChEBI" id="CHEBI:58273"/>
        <dbReference type="EC" id="5.3.1.6"/>
    </reaction>
</comment>
<evidence type="ECO:0000256" key="9">
    <source>
        <dbReference type="PIRSR" id="PIRSR005384-2"/>
    </source>
</evidence>
<dbReference type="GO" id="GO:0004751">
    <property type="term" value="F:ribose-5-phosphate isomerase activity"/>
    <property type="evidence" value="ECO:0007669"/>
    <property type="project" value="UniProtKB-EC"/>
</dbReference>
<sequence length="158" mass="16764">MMAPMRVYLGSDHAGFELKNILVDHLTSAGHEVVDIGPTEYDAEDDYPPFCLTTAARVVADPGSLGVVIGGSGNGEQIAANKVAGARAALAWSTETAKLAREHNDANLIGLGARMHSTEEAVAIVTEFLAVPFSDAPRHQRRIGQLADYEKTGELPPL</sequence>
<comment type="subunit">
    <text evidence="4">Homodimer.</text>
</comment>
<comment type="pathway">
    <text evidence="2">Carbohydrate degradation; pentose phosphate pathway; D-ribose 5-phosphate from D-ribulose 5-phosphate (non-oxidative stage): step 1/1.</text>
</comment>
<dbReference type="SUPFAM" id="SSF89623">
    <property type="entry name" value="Ribose/Galactose isomerase RpiB/AlsB"/>
    <property type="match status" value="1"/>
</dbReference>
<dbReference type="NCBIfam" id="TIGR00689">
    <property type="entry name" value="rpiB_lacA_lacB"/>
    <property type="match status" value="1"/>
</dbReference>
<evidence type="ECO:0000256" key="8">
    <source>
        <dbReference type="ARBA" id="ARBA00032117"/>
    </source>
</evidence>
<dbReference type="Proteomes" id="UP000317043">
    <property type="component" value="Unassembled WGS sequence"/>
</dbReference>
<dbReference type="PANTHER" id="PTHR30345">
    <property type="entry name" value="RIBOSE-5-PHOSPHATE ISOMERASE B"/>
    <property type="match status" value="1"/>
</dbReference>
<protein>
    <recommendedName>
        <fullName evidence="6">Ribose-5-phosphate isomerase B</fullName>
        <ecNumber evidence="5">5.3.1.6</ecNumber>
    </recommendedName>
    <alternativeName>
        <fullName evidence="8">Phosphoriboisomerase B</fullName>
    </alternativeName>
</protein>
<evidence type="ECO:0000256" key="6">
    <source>
        <dbReference type="ARBA" id="ARBA00014007"/>
    </source>
</evidence>
<dbReference type="AlphaFoldDB" id="A0A543B0T3"/>
<evidence type="ECO:0000256" key="5">
    <source>
        <dbReference type="ARBA" id="ARBA00011959"/>
    </source>
</evidence>
<evidence type="ECO:0000256" key="2">
    <source>
        <dbReference type="ARBA" id="ARBA00004988"/>
    </source>
</evidence>
<dbReference type="EC" id="5.3.1.6" evidence="5"/>
<gene>
    <name evidence="10" type="ORF">FB566_4020</name>
</gene>
<dbReference type="NCBIfam" id="NF004051">
    <property type="entry name" value="PRK05571.1"/>
    <property type="match status" value="1"/>
</dbReference>
<feature type="binding site" evidence="9">
    <location>
        <position position="114"/>
    </location>
    <ligand>
        <name>D-ribulose 5-phosphate</name>
        <dbReference type="ChEBI" id="CHEBI:58121"/>
    </ligand>
</feature>
<dbReference type="NCBIfam" id="TIGR02133">
    <property type="entry name" value="RPI_actino"/>
    <property type="match status" value="1"/>
</dbReference>
<comment type="similarity">
    <text evidence="3">Belongs to the LacAB/RpiB family.</text>
</comment>
<feature type="binding site" evidence="9">
    <location>
        <position position="142"/>
    </location>
    <ligand>
        <name>D-ribulose 5-phosphate</name>
        <dbReference type="ChEBI" id="CHEBI:58121"/>
    </ligand>
</feature>
<keyword evidence="7 10" id="KW-0413">Isomerase</keyword>